<comment type="caution">
    <text evidence="1">The sequence shown here is derived from an EMBL/GenBank/DDBJ whole genome shotgun (WGS) entry which is preliminary data.</text>
</comment>
<protein>
    <submittedName>
        <fullName evidence="1">Uncharacterized protein</fullName>
    </submittedName>
</protein>
<sequence length="117" mass="12841">MMALKSLKGSKLQKQGSQLIAVTLRDYVLALKGAPSRDKRRRSGTGLCVEGNMIANAFAEHCYESLNPSESHLCNYEVRGLSRSPKFNCQSCGIKETTHFSLNISAVMQNSAEETVT</sequence>
<dbReference type="EMBL" id="JARK01001341">
    <property type="protein sequence ID" value="EYC30227.1"/>
    <property type="molecule type" value="Genomic_DNA"/>
</dbReference>
<gene>
    <name evidence="1" type="primary">Acey_s0005.g2523</name>
    <name evidence="1" type="ORF">Y032_0005g2523</name>
</gene>
<dbReference type="AlphaFoldDB" id="A0A016VT48"/>
<evidence type="ECO:0000313" key="1">
    <source>
        <dbReference type="EMBL" id="EYC30227.1"/>
    </source>
</evidence>
<evidence type="ECO:0000313" key="2">
    <source>
        <dbReference type="Proteomes" id="UP000024635"/>
    </source>
</evidence>
<name>A0A016VT48_9BILA</name>
<dbReference type="Proteomes" id="UP000024635">
    <property type="component" value="Unassembled WGS sequence"/>
</dbReference>
<reference evidence="2" key="1">
    <citation type="journal article" date="2015" name="Nat. Genet.">
        <title>The genome and transcriptome of the zoonotic hookworm Ancylostoma ceylanicum identify infection-specific gene families.</title>
        <authorList>
            <person name="Schwarz E.M."/>
            <person name="Hu Y."/>
            <person name="Antoshechkin I."/>
            <person name="Miller M.M."/>
            <person name="Sternberg P.W."/>
            <person name="Aroian R.V."/>
        </authorList>
    </citation>
    <scope>NUCLEOTIDE SEQUENCE</scope>
    <source>
        <strain evidence="2">HY135</strain>
    </source>
</reference>
<accession>A0A016VT48</accession>
<organism evidence="1 2">
    <name type="scientific">Ancylostoma ceylanicum</name>
    <dbReference type="NCBI Taxonomy" id="53326"/>
    <lineage>
        <taxon>Eukaryota</taxon>
        <taxon>Metazoa</taxon>
        <taxon>Ecdysozoa</taxon>
        <taxon>Nematoda</taxon>
        <taxon>Chromadorea</taxon>
        <taxon>Rhabditida</taxon>
        <taxon>Rhabditina</taxon>
        <taxon>Rhabditomorpha</taxon>
        <taxon>Strongyloidea</taxon>
        <taxon>Ancylostomatidae</taxon>
        <taxon>Ancylostomatinae</taxon>
        <taxon>Ancylostoma</taxon>
    </lineage>
</organism>
<proteinExistence type="predicted"/>
<keyword evidence="2" id="KW-1185">Reference proteome</keyword>